<feature type="transmembrane region" description="Helical" evidence="1">
    <location>
        <begin position="64"/>
        <end position="90"/>
    </location>
</feature>
<feature type="transmembrane region" description="Helical" evidence="1">
    <location>
        <begin position="23"/>
        <end position="44"/>
    </location>
</feature>
<evidence type="ECO:0000313" key="2">
    <source>
        <dbReference type="EMBL" id="PJF35761.1"/>
    </source>
</evidence>
<keyword evidence="1" id="KW-0472">Membrane</keyword>
<name>A0A2M8PDX8_9CHLR</name>
<dbReference type="AlphaFoldDB" id="A0A2M8PDX8"/>
<protein>
    <recommendedName>
        <fullName evidence="4">DUF948 domain-containing protein</fullName>
    </recommendedName>
</protein>
<keyword evidence="1" id="KW-0812">Transmembrane</keyword>
<keyword evidence="1" id="KW-1133">Transmembrane helix</keyword>
<evidence type="ECO:0000313" key="3">
    <source>
        <dbReference type="Proteomes" id="UP000229681"/>
    </source>
</evidence>
<evidence type="ECO:0008006" key="4">
    <source>
        <dbReference type="Google" id="ProtNLM"/>
    </source>
</evidence>
<organism evidence="2 3">
    <name type="scientific">Candidatus Thermofonsia Clade 1 bacterium</name>
    <dbReference type="NCBI Taxonomy" id="2364210"/>
    <lineage>
        <taxon>Bacteria</taxon>
        <taxon>Bacillati</taxon>
        <taxon>Chloroflexota</taxon>
        <taxon>Candidatus Thermofontia</taxon>
        <taxon>Candidatus Thermofonsia Clade 1</taxon>
    </lineage>
</organism>
<dbReference type="EMBL" id="PGTM01000113">
    <property type="protein sequence ID" value="PJF35761.1"/>
    <property type="molecule type" value="Genomic_DNA"/>
</dbReference>
<proteinExistence type="predicted"/>
<dbReference type="Proteomes" id="UP000229681">
    <property type="component" value="Unassembled WGS sequence"/>
</dbReference>
<gene>
    <name evidence="2" type="ORF">CUN49_08885</name>
</gene>
<sequence>MTDSQAVPEGAAEAARRGGISRWLLIGIGGFIGAIVLLFAIAIIGGVADSEGVANFFRILRDLFIVILALQSILIAIALVILIAQISLLINILSSEVKPIIEEAQETVSTARDTTEFISRNVATPVIRMTSTAVGVGVFLRELLAIRRNVSGKARK</sequence>
<evidence type="ECO:0000256" key="1">
    <source>
        <dbReference type="SAM" id="Phobius"/>
    </source>
</evidence>
<reference evidence="2 3" key="1">
    <citation type="submission" date="2017-11" db="EMBL/GenBank/DDBJ databases">
        <title>Evolution of Phototrophy in the Chloroflexi Phylum Driven by Horizontal Gene Transfer.</title>
        <authorList>
            <person name="Ward L.M."/>
            <person name="Hemp J."/>
            <person name="Shih P.M."/>
            <person name="Mcglynn S.E."/>
            <person name="Fischer W."/>
        </authorList>
    </citation>
    <scope>NUCLEOTIDE SEQUENCE [LARGE SCALE GENOMIC DNA]</scope>
    <source>
        <strain evidence="2">JP3_13</strain>
    </source>
</reference>
<accession>A0A2M8PDX8</accession>
<comment type="caution">
    <text evidence="2">The sequence shown here is derived from an EMBL/GenBank/DDBJ whole genome shotgun (WGS) entry which is preliminary data.</text>
</comment>